<reference evidence="1 2" key="1">
    <citation type="submission" date="2018-03" db="EMBL/GenBank/DDBJ databases">
        <title>Mesoflavibacter sp. HG37 and Mesoflavibacter sp. HG96 sp.nov., two marine bacteria isolated from seawater of Western Pacific Ocean.</title>
        <authorList>
            <person name="Cheng H."/>
            <person name="Wu Y.-H."/>
            <person name="Guo L.-L."/>
            <person name="Xu X.-W."/>
        </authorList>
    </citation>
    <scope>NUCLEOTIDE SEQUENCE [LARGE SCALE GENOMIC DNA]</scope>
    <source>
        <strain evidence="1 2">KCTC 42117</strain>
    </source>
</reference>
<dbReference type="AlphaFoldDB" id="A0A2T1N7C5"/>
<organism evidence="1 2">
    <name type="scientific">Mesoflavibacter zeaxanthinifaciens subsp. sabulilitoris</name>
    <dbReference type="NCBI Taxonomy" id="1520893"/>
    <lineage>
        <taxon>Bacteria</taxon>
        <taxon>Pseudomonadati</taxon>
        <taxon>Bacteroidota</taxon>
        <taxon>Flavobacteriia</taxon>
        <taxon>Flavobacteriales</taxon>
        <taxon>Flavobacteriaceae</taxon>
        <taxon>Mesoflavibacter</taxon>
    </lineage>
</organism>
<name>A0A2T1N7C5_9FLAO</name>
<keyword evidence="2" id="KW-1185">Reference proteome</keyword>
<dbReference type="EMBL" id="PXOT01000025">
    <property type="protein sequence ID" value="PSG87780.1"/>
    <property type="molecule type" value="Genomic_DNA"/>
</dbReference>
<gene>
    <name evidence="1" type="ORF">C7H61_11240</name>
</gene>
<proteinExistence type="predicted"/>
<evidence type="ECO:0000313" key="1">
    <source>
        <dbReference type="EMBL" id="PSG87780.1"/>
    </source>
</evidence>
<comment type="caution">
    <text evidence="1">The sequence shown here is derived from an EMBL/GenBank/DDBJ whole genome shotgun (WGS) entry which is preliminary data.</text>
</comment>
<accession>A0A2T1N7C5</accession>
<evidence type="ECO:0000313" key="2">
    <source>
        <dbReference type="Proteomes" id="UP000238430"/>
    </source>
</evidence>
<sequence>MVNKGLYQSHSCRSLSTTSYKPLYCSMQQLQCIDLIEDYLINKQQQQHVRGLLKDLEQTKLLAQKNTLRALKFCK</sequence>
<protein>
    <submittedName>
        <fullName evidence="1">Uncharacterized protein</fullName>
    </submittedName>
</protein>
<dbReference type="Proteomes" id="UP000238430">
    <property type="component" value="Unassembled WGS sequence"/>
</dbReference>